<keyword evidence="1" id="KW-0732">Signal</keyword>
<evidence type="ECO:0008006" key="4">
    <source>
        <dbReference type="Google" id="ProtNLM"/>
    </source>
</evidence>
<evidence type="ECO:0000313" key="2">
    <source>
        <dbReference type="EMBL" id="TPD73758.1"/>
    </source>
</evidence>
<dbReference type="InterPro" id="IPR031325">
    <property type="entry name" value="RHS_repeat"/>
</dbReference>
<feature type="signal peptide" evidence="1">
    <location>
        <begin position="1"/>
        <end position="18"/>
    </location>
</feature>
<accession>A0A501QMQ9</accession>
<dbReference type="Proteomes" id="UP000319175">
    <property type="component" value="Unassembled WGS sequence"/>
</dbReference>
<dbReference type="InterPro" id="IPR006530">
    <property type="entry name" value="YD"/>
</dbReference>
<organism evidence="2 3">
    <name type="scientific">Flavobacterium microcysteis</name>
    <dbReference type="NCBI Taxonomy" id="2596891"/>
    <lineage>
        <taxon>Bacteria</taxon>
        <taxon>Pseudomonadati</taxon>
        <taxon>Bacteroidota</taxon>
        <taxon>Flavobacteriia</taxon>
        <taxon>Flavobacteriales</taxon>
        <taxon>Flavobacteriaceae</taxon>
        <taxon>Flavobacterium</taxon>
    </lineage>
</organism>
<dbReference type="NCBIfam" id="TIGR01643">
    <property type="entry name" value="YD_repeat_2x"/>
    <property type="match status" value="1"/>
</dbReference>
<dbReference type="OrthoDB" id="9814627at2"/>
<dbReference type="RefSeq" id="WP_139997636.1">
    <property type="nucleotide sequence ID" value="NZ_VFJE01000044.1"/>
</dbReference>
<evidence type="ECO:0000313" key="3">
    <source>
        <dbReference type="Proteomes" id="UP000319175"/>
    </source>
</evidence>
<sequence>MKKIYALLSIGLGMAAQAQELPATPEIGPGAIANTAASMFRFDDIPVSLHTGIPDISIPLISLPTRSKDISVNLTMAYQPSSISTEGIVSDDIRQHGWSIPRGGSIVRMVSAPSKLFGYDELDFLIGRRFFSDQYKFSFMGNSGIFYLMKDANNKLIPSFYTSKGQALKITVDYDQNSYRVNSFTLYDSKNYRYVFDIVDRDVELGNTPNTYIKNIPKSFSLSAIYDSNGNRLLNYSYLEMKTPLVAKKQSIVNKLTSIQSEGFGKVQFTYSTGNSTVYDPLKEFMFINEMTLSDLNSNVVKRIDLKEPLKVIFRDAAQSKNEEYKFSYSDGTYGTYETDLGTFGHDKFGYPTFVPLELYEDNNSMWYLAKNAINPKICTRGVLEKISLPTGGCVIYEYESNTYSFHQGLSISEEYSPASNTVVENPDFYYEYGYAPTEHIYPYNHIVEELYNDWIPSLSYFDITGTPKTIYMAIRPTSYLSELSGNWEQPSVTINGPTHSFQHYRPYNTENWGNGKGFDLNPGRYYIELGQISPSITNRTAYRIFRTIRKNPDQKKWLYGGGIRIKRIAHFNEDVPAEYFRKQLIGTYTPVKETQYSYNLFDEPNRSSGNLIAGSREGFLGKYGHLEFVSYRNVTVTDSGNNGKTEYTFTASAEYPLLETNERGTISQDYRRGLLKNKKEYDRNNMLVRNTDYTYKFLDETYMVNYFQIRNVLDRTGKARTASETVTLYQAGSAPIVQETKFTYHRDANRAMESKETTNSANETLKSVYTYLTRNADLFEQKFSEIEKTENYKNGNLVATNKIDYSNTWPGNVSWLPATISASTTNKTLAVKAKFNRYDEFGNILEIEQPNGMKISYIWGYNNTQMVAKIENIAYADIPPALIAEVKTATDSGIEMAALQKLNQLRNSTNPALAGAMLTTYTYKPLVGVTTITDPKGSRATYEYDSFGRPKAVKDRNGNILTENQYNYRPNPLQP</sequence>
<reference evidence="2 3" key="2">
    <citation type="submission" date="2019-06" db="EMBL/GenBank/DDBJ databases">
        <authorList>
            <person name="Seo Y."/>
        </authorList>
    </citation>
    <scope>NUCLEOTIDE SEQUENCE [LARGE SCALE GENOMIC DNA]</scope>
    <source>
        <strain evidence="2 3">MaA-Y11</strain>
    </source>
</reference>
<keyword evidence="3" id="KW-1185">Reference proteome</keyword>
<reference evidence="2 3" key="1">
    <citation type="submission" date="2019-06" db="EMBL/GenBank/DDBJ databases">
        <title>Flavobacterium sp. MaA-Y11 from geoumgang.</title>
        <authorList>
            <person name="Jeong S."/>
        </authorList>
    </citation>
    <scope>NUCLEOTIDE SEQUENCE [LARGE SCALE GENOMIC DNA]</scope>
    <source>
        <strain evidence="2 3">MaA-Y11</strain>
    </source>
</reference>
<name>A0A501QMQ9_9FLAO</name>
<dbReference type="EMBL" id="VFJE01000044">
    <property type="protein sequence ID" value="TPD73758.1"/>
    <property type="molecule type" value="Genomic_DNA"/>
</dbReference>
<evidence type="ECO:0000256" key="1">
    <source>
        <dbReference type="SAM" id="SignalP"/>
    </source>
</evidence>
<dbReference type="Pfam" id="PF05593">
    <property type="entry name" value="RHS_repeat"/>
    <property type="match status" value="1"/>
</dbReference>
<proteinExistence type="predicted"/>
<comment type="caution">
    <text evidence="2">The sequence shown here is derived from an EMBL/GenBank/DDBJ whole genome shotgun (WGS) entry which is preliminary data.</text>
</comment>
<protein>
    <recommendedName>
        <fullName evidence="4">RHS repeat protein</fullName>
    </recommendedName>
</protein>
<dbReference type="AlphaFoldDB" id="A0A501QMQ9"/>
<dbReference type="Gene3D" id="2.180.10.10">
    <property type="entry name" value="RHS repeat-associated core"/>
    <property type="match status" value="1"/>
</dbReference>
<feature type="chain" id="PRO_5021190538" description="RHS repeat protein" evidence="1">
    <location>
        <begin position="19"/>
        <end position="976"/>
    </location>
</feature>
<gene>
    <name evidence="2" type="ORF">FJA49_00240</name>
</gene>